<dbReference type="EC" id="2.1.1.197" evidence="3"/>
<evidence type="ECO:0000256" key="1">
    <source>
        <dbReference type="ARBA" id="ARBA00000852"/>
    </source>
</evidence>
<comment type="caution">
    <text evidence="9">The sequence shown here is derived from an EMBL/GenBank/DDBJ whole genome shotgun (WGS) entry which is preliminary data.</text>
</comment>
<feature type="domain" description="Methyltransferase type 11" evidence="8">
    <location>
        <begin position="50"/>
        <end position="140"/>
    </location>
</feature>
<name>A0A443Z601_9GAMM</name>
<evidence type="ECO:0000259" key="8">
    <source>
        <dbReference type="Pfam" id="PF08241"/>
    </source>
</evidence>
<evidence type="ECO:0000256" key="3">
    <source>
        <dbReference type="ARBA" id="ARBA00012327"/>
    </source>
</evidence>
<reference evidence="9 10" key="1">
    <citation type="submission" date="2018-12" db="EMBL/GenBank/DDBJ databases">
        <authorList>
            <person name="Li A."/>
            <person name="Zhang M."/>
            <person name="Zhu H."/>
        </authorList>
    </citation>
    <scope>NUCLEOTIDE SEQUENCE [LARGE SCALE GENOMIC DNA]</scope>
    <source>
        <strain evidence="9 10">R04H25</strain>
    </source>
</reference>
<comment type="catalytic activity">
    <reaction evidence="1">
        <text>malonyl-[ACP] + S-adenosyl-L-methionine = malonyl-[ACP] methyl ester + S-adenosyl-L-homocysteine</text>
        <dbReference type="Rhea" id="RHEA:17105"/>
        <dbReference type="Rhea" id="RHEA-COMP:9623"/>
        <dbReference type="Rhea" id="RHEA-COMP:9954"/>
        <dbReference type="ChEBI" id="CHEBI:57856"/>
        <dbReference type="ChEBI" id="CHEBI:59789"/>
        <dbReference type="ChEBI" id="CHEBI:78449"/>
        <dbReference type="ChEBI" id="CHEBI:78845"/>
        <dbReference type="EC" id="2.1.1.197"/>
    </reaction>
</comment>
<dbReference type="InterPro" id="IPR011814">
    <property type="entry name" value="BioC"/>
</dbReference>
<dbReference type="EMBL" id="RSFE01000002">
    <property type="protein sequence ID" value="RWU12208.1"/>
    <property type="molecule type" value="Genomic_DNA"/>
</dbReference>
<dbReference type="SUPFAM" id="SSF53335">
    <property type="entry name" value="S-adenosyl-L-methionine-dependent methyltransferases"/>
    <property type="match status" value="1"/>
</dbReference>
<dbReference type="OrthoDB" id="9760689at2"/>
<keyword evidence="4 9" id="KW-0489">Methyltransferase</keyword>
<dbReference type="NCBIfam" id="TIGR02072">
    <property type="entry name" value="BioC"/>
    <property type="match status" value="1"/>
</dbReference>
<sequence>MLAHSNNAHKNKIAQHFSKAATSYCDHNSLQRQCAESLLQMLPQNTGVTVDAGCGPGVNTLALQQSASHYIGLDFAAGMLQQAQTEYSAGCWVQADIEALPFAPSSIDTIYANLAVQWVTDLPHTLQQLVDCLKPSGRAVLSTVMDGSLAPLGGCFQRVTGNVRHNKFIDTQQLDACLKRLHGVTVRCTQQSIAVPYQQVRDMLHDLKGIGANYTLHQTSRLTKSQLSAVETAMEAHRSGDGVLYLRWEIAFIELIKG</sequence>
<keyword evidence="7" id="KW-0093">Biotin biosynthesis</keyword>
<dbReference type="Pfam" id="PF08241">
    <property type="entry name" value="Methyltransf_11"/>
    <property type="match status" value="1"/>
</dbReference>
<evidence type="ECO:0000256" key="4">
    <source>
        <dbReference type="ARBA" id="ARBA00022603"/>
    </source>
</evidence>
<dbReference type="PANTHER" id="PTHR13090">
    <property type="entry name" value="ARGININE-HYDROXYLASE NDUFAF5, MITOCHONDRIAL"/>
    <property type="match status" value="1"/>
</dbReference>
<gene>
    <name evidence="9" type="primary">bioC</name>
    <name evidence="9" type="ORF">EGC76_03205</name>
</gene>
<dbReference type="GO" id="GO:0102130">
    <property type="term" value="F:malonyl-CoA methyltransferase activity"/>
    <property type="evidence" value="ECO:0007669"/>
    <property type="project" value="UniProtKB-EC"/>
</dbReference>
<dbReference type="InterPro" id="IPR029063">
    <property type="entry name" value="SAM-dependent_MTases_sf"/>
</dbReference>
<keyword evidence="10" id="KW-1185">Reference proteome</keyword>
<dbReference type="Proteomes" id="UP000288789">
    <property type="component" value="Unassembled WGS sequence"/>
</dbReference>
<dbReference type="GO" id="GO:0010340">
    <property type="term" value="F:carboxyl-O-methyltransferase activity"/>
    <property type="evidence" value="ECO:0007669"/>
    <property type="project" value="InterPro"/>
</dbReference>
<keyword evidence="6" id="KW-0949">S-adenosyl-L-methionine</keyword>
<accession>A0A443Z601</accession>
<evidence type="ECO:0000313" key="9">
    <source>
        <dbReference type="EMBL" id="RWU12208.1"/>
    </source>
</evidence>
<dbReference type="Gene3D" id="3.40.50.150">
    <property type="entry name" value="Vaccinia Virus protein VP39"/>
    <property type="match status" value="1"/>
</dbReference>
<dbReference type="GO" id="GO:0008757">
    <property type="term" value="F:S-adenosylmethionine-dependent methyltransferase activity"/>
    <property type="evidence" value="ECO:0007669"/>
    <property type="project" value="InterPro"/>
</dbReference>
<evidence type="ECO:0000313" key="10">
    <source>
        <dbReference type="Proteomes" id="UP000288789"/>
    </source>
</evidence>
<proteinExistence type="predicted"/>
<protein>
    <recommendedName>
        <fullName evidence="3">malonyl-[acyl-carrier protein] O-methyltransferase</fullName>
        <ecNumber evidence="3">2.1.1.197</ecNumber>
    </recommendedName>
</protein>
<dbReference type="AlphaFoldDB" id="A0A443Z601"/>
<dbReference type="CDD" id="cd02440">
    <property type="entry name" value="AdoMet_MTases"/>
    <property type="match status" value="1"/>
</dbReference>
<dbReference type="UniPathway" id="UPA00078"/>
<evidence type="ECO:0000256" key="5">
    <source>
        <dbReference type="ARBA" id="ARBA00022679"/>
    </source>
</evidence>
<dbReference type="InterPro" id="IPR013216">
    <property type="entry name" value="Methyltransf_11"/>
</dbReference>
<dbReference type="GO" id="GO:0009102">
    <property type="term" value="P:biotin biosynthetic process"/>
    <property type="evidence" value="ECO:0007669"/>
    <property type="project" value="UniProtKB-UniPathway"/>
</dbReference>
<evidence type="ECO:0000256" key="2">
    <source>
        <dbReference type="ARBA" id="ARBA00004746"/>
    </source>
</evidence>
<comment type="pathway">
    <text evidence="2">Cofactor biosynthesis; biotin biosynthesis.</text>
</comment>
<evidence type="ECO:0000256" key="7">
    <source>
        <dbReference type="ARBA" id="ARBA00022756"/>
    </source>
</evidence>
<dbReference type="PANTHER" id="PTHR13090:SF1">
    <property type="entry name" value="ARGININE-HYDROXYLASE NDUFAF5, MITOCHONDRIAL"/>
    <property type="match status" value="1"/>
</dbReference>
<dbReference type="GO" id="GO:0032259">
    <property type="term" value="P:methylation"/>
    <property type="evidence" value="ECO:0007669"/>
    <property type="project" value="UniProtKB-KW"/>
</dbReference>
<organism evidence="9 10">
    <name type="scientific">Pseudidiomarina gelatinasegens</name>
    <dbReference type="NCBI Taxonomy" id="2487740"/>
    <lineage>
        <taxon>Bacteria</taxon>
        <taxon>Pseudomonadati</taxon>
        <taxon>Pseudomonadota</taxon>
        <taxon>Gammaproteobacteria</taxon>
        <taxon>Alteromonadales</taxon>
        <taxon>Idiomarinaceae</taxon>
        <taxon>Pseudidiomarina</taxon>
    </lineage>
</organism>
<keyword evidence="5 9" id="KW-0808">Transferase</keyword>
<dbReference type="InterPro" id="IPR050602">
    <property type="entry name" value="Malonyl-ACP_OMT"/>
</dbReference>
<dbReference type="RefSeq" id="WP_128351574.1">
    <property type="nucleotide sequence ID" value="NZ_RSFE01000002.1"/>
</dbReference>
<evidence type="ECO:0000256" key="6">
    <source>
        <dbReference type="ARBA" id="ARBA00022691"/>
    </source>
</evidence>